<sequence>MNHQAANLPANSSLPGVRKGRHSCLPKKIVTSTNEVQKRHHSAAKAGHKIISAFMILLAGLLKLKIDAGITPLPVRDKDTVLSFIVAATIYYASLAVKNEDDGDPDLAKFLQMISLLSGPLALILEMVIIFPAFGCFGVMVWIICFVITVAKSYQLIAAVVKGLYRSAVTELDLVFDKLKKLFSGTKINGLALSNTMNMMNQAAGAGNLPVTLSSTTPSSSSHHATSEAQEHYRQSYSKELHECIISAITTLAVLLQRRHGAGATVSLFSTEYVKVVAFIVAFLVYIGSLAVKILQARENPDLSEFMYKISLSFGTLAVTLELLIMVPALGWQHGAFAFNKFYHETVVVLKRLYQQALEQILRMFDKLKELFMNIGASAVVVVSLSNAFNRLKELFVIRNVPPVGQGIRSAERACLISYDFYCIHLLFDLLFIFFIFLENLGGTREFY</sequence>
<dbReference type="InterPro" id="IPR053258">
    <property type="entry name" value="Ca-permeable_cation_channel"/>
</dbReference>
<evidence type="ECO:0000256" key="2">
    <source>
        <dbReference type="SAM" id="Phobius"/>
    </source>
</evidence>
<reference evidence="3 4" key="1">
    <citation type="submission" date="2018-10" db="EMBL/GenBank/DDBJ databases">
        <title>A high-quality apple genome assembly.</title>
        <authorList>
            <person name="Hu J."/>
        </authorList>
    </citation>
    <scope>NUCLEOTIDE SEQUENCE [LARGE SCALE GENOMIC DNA]</scope>
    <source>
        <strain evidence="4">cv. HFTH1</strain>
        <tissue evidence="3">Young leaf</tissue>
    </source>
</reference>
<evidence type="ECO:0000313" key="4">
    <source>
        <dbReference type="Proteomes" id="UP000290289"/>
    </source>
</evidence>
<feature type="compositionally biased region" description="Polar residues" evidence="1">
    <location>
        <begin position="1"/>
        <end position="14"/>
    </location>
</feature>
<dbReference type="AlphaFoldDB" id="A0A498HCR9"/>
<feature type="transmembrane region" description="Helical" evidence="2">
    <location>
        <begin position="276"/>
        <end position="295"/>
    </location>
</feature>
<dbReference type="PANTHER" id="PTHR34115">
    <property type="entry name" value="PROTEIN, PUTATIVE-RELATED"/>
    <property type="match status" value="1"/>
</dbReference>
<keyword evidence="4" id="KW-1185">Reference proteome</keyword>
<dbReference type="PANTHER" id="PTHR34115:SF13">
    <property type="entry name" value="RPB1A"/>
    <property type="match status" value="1"/>
</dbReference>
<evidence type="ECO:0000256" key="1">
    <source>
        <dbReference type="SAM" id="MobiDB-lite"/>
    </source>
</evidence>
<keyword evidence="2" id="KW-1133">Transmembrane helix</keyword>
<comment type="caution">
    <text evidence="3">The sequence shown here is derived from an EMBL/GenBank/DDBJ whole genome shotgun (WGS) entry which is preliminary data.</text>
</comment>
<accession>A0A498HCR9</accession>
<evidence type="ECO:0000313" key="3">
    <source>
        <dbReference type="EMBL" id="RXH69256.1"/>
    </source>
</evidence>
<feature type="transmembrane region" description="Helical" evidence="2">
    <location>
        <begin position="419"/>
        <end position="438"/>
    </location>
</feature>
<keyword evidence="2" id="KW-0812">Transmembrane</keyword>
<keyword evidence="2" id="KW-0472">Membrane</keyword>
<proteinExistence type="predicted"/>
<organism evidence="3 4">
    <name type="scientific">Malus domestica</name>
    <name type="common">Apple</name>
    <name type="synonym">Pyrus malus</name>
    <dbReference type="NCBI Taxonomy" id="3750"/>
    <lineage>
        <taxon>Eukaryota</taxon>
        <taxon>Viridiplantae</taxon>
        <taxon>Streptophyta</taxon>
        <taxon>Embryophyta</taxon>
        <taxon>Tracheophyta</taxon>
        <taxon>Spermatophyta</taxon>
        <taxon>Magnoliopsida</taxon>
        <taxon>eudicotyledons</taxon>
        <taxon>Gunneridae</taxon>
        <taxon>Pentapetalae</taxon>
        <taxon>rosids</taxon>
        <taxon>fabids</taxon>
        <taxon>Rosales</taxon>
        <taxon>Rosaceae</taxon>
        <taxon>Amygdaloideae</taxon>
        <taxon>Maleae</taxon>
        <taxon>Malus</taxon>
    </lineage>
</organism>
<dbReference type="EMBL" id="RDQH01000343">
    <property type="protein sequence ID" value="RXH69256.1"/>
    <property type="molecule type" value="Genomic_DNA"/>
</dbReference>
<name>A0A498HCR9_MALDO</name>
<gene>
    <name evidence="3" type="ORF">DVH24_037040</name>
</gene>
<protein>
    <submittedName>
        <fullName evidence="3">Uncharacterized protein</fullName>
    </submittedName>
</protein>
<feature type="transmembrane region" description="Helical" evidence="2">
    <location>
        <begin position="307"/>
        <end position="332"/>
    </location>
</feature>
<feature type="region of interest" description="Disordered" evidence="1">
    <location>
        <begin position="1"/>
        <end position="20"/>
    </location>
</feature>
<feature type="transmembrane region" description="Helical" evidence="2">
    <location>
        <begin position="81"/>
        <end position="98"/>
    </location>
</feature>
<dbReference type="Proteomes" id="UP000290289">
    <property type="component" value="Chromosome 17"/>
</dbReference>